<dbReference type="PIRSF" id="PIRSF000151">
    <property type="entry name" value="GPR"/>
    <property type="match status" value="1"/>
</dbReference>
<dbReference type="GO" id="GO:0055129">
    <property type="term" value="P:L-proline biosynthetic process"/>
    <property type="evidence" value="ECO:0007669"/>
    <property type="project" value="UniProtKB-UniRule"/>
</dbReference>
<keyword evidence="10" id="KW-1185">Reference proteome</keyword>
<evidence type="ECO:0000313" key="10">
    <source>
        <dbReference type="Proteomes" id="UP000184603"/>
    </source>
</evidence>
<reference evidence="9 10" key="1">
    <citation type="submission" date="2016-12" db="EMBL/GenBank/DDBJ databases">
        <authorList>
            <person name="Song W.-J."/>
            <person name="Kurnit D.M."/>
        </authorList>
    </citation>
    <scope>NUCLEOTIDE SEQUENCE [LARGE SCALE GENOMIC DNA]</scope>
    <source>
        <strain evidence="9 10">DSM 18488</strain>
    </source>
</reference>
<proteinExistence type="inferred from homology"/>
<dbReference type="InterPro" id="IPR016162">
    <property type="entry name" value="Ald_DH_N"/>
</dbReference>
<dbReference type="AlphaFoldDB" id="A0A1M7Y4C1"/>
<evidence type="ECO:0000256" key="7">
    <source>
        <dbReference type="HAMAP-Rule" id="MF_00412"/>
    </source>
</evidence>
<dbReference type="InterPro" id="IPR000965">
    <property type="entry name" value="GPR_dom"/>
</dbReference>
<dbReference type="EMBL" id="FRFE01000006">
    <property type="protein sequence ID" value="SHO46922.1"/>
    <property type="molecule type" value="Genomic_DNA"/>
</dbReference>
<dbReference type="PROSITE" id="PS01223">
    <property type="entry name" value="PROA"/>
    <property type="match status" value="1"/>
</dbReference>
<feature type="domain" description="Aldehyde dehydrogenase" evidence="8">
    <location>
        <begin position="11"/>
        <end position="310"/>
    </location>
</feature>
<dbReference type="InterPro" id="IPR016163">
    <property type="entry name" value="Ald_DH_C"/>
</dbReference>
<keyword evidence="4 7" id="KW-0521">NADP</keyword>
<dbReference type="UniPathway" id="UPA00098">
    <property type="reaction ID" value="UER00360"/>
</dbReference>
<dbReference type="GO" id="GO:0004350">
    <property type="term" value="F:glutamate-5-semialdehyde dehydrogenase activity"/>
    <property type="evidence" value="ECO:0007669"/>
    <property type="project" value="UniProtKB-UniRule"/>
</dbReference>
<dbReference type="RefSeq" id="WP_073613008.1">
    <property type="nucleotide sequence ID" value="NZ_FRFE01000006.1"/>
</dbReference>
<comment type="catalytic activity">
    <reaction evidence="6 7">
        <text>L-glutamate 5-semialdehyde + phosphate + NADP(+) = L-glutamyl 5-phosphate + NADPH + H(+)</text>
        <dbReference type="Rhea" id="RHEA:19541"/>
        <dbReference type="ChEBI" id="CHEBI:15378"/>
        <dbReference type="ChEBI" id="CHEBI:43474"/>
        <dbReference type="ChEBI" id="CHEBI:57783"/>
        <dbReference type="ChEBI" id="CHEBI:58066"/>
        <dbReference type="ChEBI" id="CHEBI:58274"/>
        <dbReference type="ChEBI" id="CHEBI:58349"/>
        <dbReference type="EC" id="1.2.1.41"/>
    </reaction>
</comment>
<dbReference type="NCBIfam" id="NF001221">
    <property type="entry name" value="PRK00197.1"/>
    <property type="match status" value="1"/>
</dbReference>
<gene>
    <name evidence="7" type="primary">proA</name>
    <name evidence="9" type="ORF">SAMN02745220_01696</name>
</gene>
<keyword evidence="3 7" id="KW-0641">Proline biosynthesis</keyword>
<sequence>MTEAANLEKIVIAMAQDACDAAAGLLTLSRAEKDRALLRVAELLDRRRVTIQAENKKDLEAGRAKGLSLAMLDRLELSDKVIDSMISGLHEVCGLADPVGAVENLSLRPNGLQVGRMRVPLGVIAMIYESRPNVTIDAAALCLKTGNAVILRGGSEAIHSNIALAGLLQDALADVGIHEKAVQVVPVTDRKAVHILLQQDEYIDLVIPRGGEGLIRSVSESSRIPVLKHYKGVCHIYVDNDADLAKATPIILNAKTQRPGVCNALEGVLVHQAVAEKYVPELVKALTEAGVEVRGCEKSVALNPLVKAATNEDWGREFLDLVLVLKVVDGMGEAMAYIRRYGSQHTEVILTENYTKARKFVAQVDASAVMVNASTRFNDGGQLGLGTEIGISTTKLHAYGPMGLEELTTRKFVVFGEGQVRD</sequence>
<organism evidence="9 10">
    <name type="scientific">Desulfopila aestuarii DSM 18488</name>
    <dbReference type="NCBI Taxonomy" id="1121416"/>
    <lineage>
        <taxon>Bacteria</taxon>
        <taxon>Pseudomonadati</taxon>
        <taxon>Thermodesulfobacteriota</taxon>
        <taxon>Desulfobulbia</taxon>
        <taxon>Desulfobulbales</taxon>
        <taxon>Desulfocapsaceae</taxon>
        <taxon>Desulfopila</taxon>
    </lineage>
</organism>
<keyword evidence="2 7" id="KW-0028">Amino-acid biosynthesis</keyword>
<dbReference type="GO" id="GO:0050661">
    <property type="term" value="F:NADP binding"/>
    <property type="evidence" value="ECO:0007669"/>
    <property type="project" value="InterPro"/>
</dbReference>
<dbReference type="OrthoDB" id="9809970at2"/>
<dbReference type="GO" id="GO:0005737">
    <property type="term" value="C:cytoplasm"/>
    <property type="evidence" value="ECO:0007669"/>
    <property type="project" value="UniProtKB-SubCell"/>
</dbReference>
<accession>A0A1M7Y4C1</accession>
<dbReference type="InterPro" id="IPR016161">
    <property type="entry name" value="Ald_DH/histidinol_DH"/>
</dbReference>
<dbReference type="CDD" id="cd07079">
    <property type="entry name" value="ALDH_F18-19_ProA-GPR"/>
    <property type="match status" value="1"/>
</dbReference>
<dbReference type="Pfam" id="PF00171">
    <property type="entry name" value="Aldedh"/>
    <property type="match status" value="1"/>
</dbReference>
<dbReference type="InterPro" id="IPR020593">
    <property type="entry name" value="G-glutamylP_reductase_CS"/>
</dbReference>
<dbReference type="NCBIfam" id="TIGR00407">
    <property type="entry name" value="proA"/>
    <property type="match status" value="1"/>
</dbReference>
<evidence type="ECO:0000256" key="3">
    <source>
        <dbReference type="ARBA" id="ARBA00022650"/>
    </source>
</evidence>
<dbReference type="InterPro" id="IPR015590">
    <property type="entry name" value="Aldehyde_DH_dom"/>
</dbReference>
<dbReference type="STRING" id="1121416.SAMN02745220_01696"/>
<evidence type="ECO:0000313" key="9">
    <source>
        <dbReference type="EMBL" id="SHO46922.1"/>
    </source>
</evidence>
<evidence type="ECO:0000256" key="4">
    <source>
        <dbReference type="ARBA" id="ARBA00022857"/>
    </source>
</evidence>
<dbReference type="Proteomes" id="UP000184603">
    <property type="component" value="Unassembled WGS sequence"/>
</dbReference>
<comment type="function">
    <text evidence="7">Catalyzes the NADPH-dependent reduction of L-glutamate 5-phosphate into L-glutamate 5-semialdehyde and phosphate. The product spontaneously undergoes cyclization to form 1-pyrroline-5-carboxylate.</text>
</comment>
<dbReference type="SUPFAM" id="SSF53720">
    <property type="entry name" value="ALDH-like"/>
    <property type="match status" value="1"/>
</dbReference>
<dbReference type="EC" id="1.2.1.41" evidence="7"/>
<protein>
    <recommendedName>
        <fullName evidence="7">Gamma-glutamyl phosphate reductase</fullName>
        <shortName evidence="7">GPR</shortName>
        <ecNumber evidence="7">1.2.1.41</ecNumber>
    </recommendedName>
    <alternativeName>
        <fullName evidence="7">Glutamate-5-semialdehyde dehydrogenase</fullName>
    </alternativeName>
    <alternativeName>
        <fullName evidence="7">Glutamyl-gamma-semialdehyde dehydrogenase</fullName>
        <shortName evidence="7">GSA dehydrogenase</shortName>
    </alternativeName>
</protein>
<keyword evidence="7" id="KW-0963">Cytoplasm</keyword>
<evidence type="ECO:0000256" key="5">
    <source>
        <dbReference type="ARBA" id="ARBA00023002"/>
    </source>
</evidence>
<evidence type="ECO:0000256" key="2">
    <source>
        <dbReference type="ARBA" id="ARBA00022605"/>
    </source>
</evidence>
<evidence type="ECO:0000256" key="1">
    <source>
        <dbReference type="ARBA" id="ARBA00004985"/>
    </source>
</evidence>
<dbReference type="HAMAP" id="MF_00412">
    <property type="entry name" value="ProA"/>
    <property type="match status" value="1"/>
</dbReference>
<dbReference type="PANTHER" id="PTHR11063:SF8">
    <property type="entry name" value="DELTA-1-PYRROLINE-5-CARBOXYLATE SYNTHASE"/>
    <property type="match status" value="1"/>
</dbReference>
<comment type="similarity">
    <text evidence="7">Belongs to the gamma-glutamyl phosphate reductase family.</text>
</comment>
<dbReference type="FunFam" id="3.40.309.10:FF:000006">
    <property type="entry name" value="Gamma-glutamyl phosphate reductase"/>
    <property type="match status" value="1"/>
</dbReference>
<comment type="subcellular location">
    <subcellularLocation>
        <location evidence="7">Cytoplasm</location>
    </subcellularLocation>
</comment>
<evidence type="ECO:0000256" key="6">
    <source>
        <dbReference type="ARBA" id="ARBA00049024"/>
    </source>
</evidence>
<evidence type="ECO:0000259" key="8">
    <source>
        <dbReference type="Pfam" id="PF00171"/>
    </source>
</evidence>
<dbReference type="InterPro" id="IPR012134">
    <property type="entry name" value="Glu-5-SA_DH"/>
</dbReference>
<dbReference type="PANTHER" id="PTHR11063">
    <property type="entry name" value="GLUTAMATE SEMIALDEHYDE DEHYDROGENASE"/>
    <property type="match status" value="1"/>
</dbReference>
<dbReference type="Gene3D" id="3.40.309.10">
    <property type="entry name" value="Aldehyde Dehydrogenase, Chain A, domain 2"/>
    <property type="match status" value="1"/>
</dbReference>
<name>A0A1M7Y4C1_9BACT</name>
<comment type="pathway">
    <text evidence="1 7">Amino-acid biosynthesis; L-proline biosynthesis; L-glutamate 5-semialdehyde from L-glutamate: step 2/2.</text>
</comment>
<keyword evidence="5 7" id="KW-0560">Oxidoreductase</keyword>
<dbReference type="Gene3D" id="3.40.605.10">
    <property type="entry name" value="Aldehyde Dehydrogenase, Chain A, domain 1"/>
    <property type="match status" value="1"/>
</dbReference>